<keyword evidence="3" id="KW-1185">Reference proteome</keyword>
<name>A0A222DZL0_9RHOB</name>
<reference evidence="2 3" key="1">
    <citation type="submission" date="2017-07" db="EMBL/GenBank/DDBJ databases">
        <title>Genome Sequence of Antarctobacter heliothermus Strain SMS3 Isolated from a culture of the Diatom Skeletonema marinoi.</title>
        <authorList>
            <person name="Topel M."/>
            <person name="Pinder M.I.M."/>
            <person name="Johansson O.N."/>
            <person name="Kourtchenko O."/>
            <person name="Godhe A."/>
            <person name="Clarke A.K."/>
        </authorList>
    </citation>
    <scope>NUCLEOTIDE SEQUENCE [LARGE SCALE GENOMIC DNA]</scope>
    <source>
        <strain evidence="2 3">SMS3</strain>
    </source>
</reference>
<evidence type="ECO:0000256" key="1">
    <source>
        <dbReference type="SAM" id="SignalP"/>
    </source>
</evidence>
<keyword evidence="1" id="KW-0732">Signal</keyword>
<evidence type="ECO:0000313" key="3">
    <source>
        <dbReference type="Proteomes" id="UP000203589"/>
    </source>
</evidence>
<feature type="chain" id="PRO_5012510690" evidence="1">
    <location>
        <begin position="22"/>
        <end position="69"/>
    </location>
</feature>
<evidence type="ECO:0000313" key="2">
    <source>
        <dbReference type="EMBL" id="ASP19404.1"/>
    </source>
</evidence>
<dbReference type="AlphaFoldDB" id="A0A222DZL0"/>
<dbReference type="EMBL" id="CP022540">
    <property type="protein sequence ID" value="ASP19404.1"/>
    <property type="molecule type" value="Genomic_DNA"/>
</dbReference>
<gene>
    <name evidence="2" type="ORF">ANTHELSMS3_00686</name>
</gene>
<dbReference type="RefSeq" id="WP_157733386.1">
    <property type="nucleotide sequence ID" value="NZ_CP022540.1"/>
</dbReference>
<organism evidence="2 3">
    <name type="scientific">Antarctobacter heliothermus</name>
    <dbReference type="NCBI Taxonomy" id="74033"/>
    <lineage>
        <taxon>Bacteria</taxon>
        <taxon>Pseudomonadati</taxon>
        <taxon>Pseudomonadota</taxon>
        <taxon>Alphaproteobacteria</taxon>
        <taxon>Rhodobacterales</taxon>
        <taxon>Roseobacteraceae</taxon>
        <taxon>Antarctobacter</taxon>
    </lineage>
</organism>
<accession>A0A222DZL0</accession>
<feature type="signal peptide" evidence="1">
    <location>
        <begin position="1"/>
        <end position="21"/>
    </location>
</feature>
<dbReference type="Proteomes" id="UP000203589">
    <property type="component" value="Chromosome"/>
</dbReference>
<protein>
    <submittedName>
        <fullName evidence="2">Uncharacterized protein</fullName>
    </submittedName>
</protein>
<dbReference type="KEGG" id="aht:ANTHELSMS3_00686"/>
<proteinExistence type="predicted"/>
<sequence>MKTLFSSALFGTVALSGAVQASLPENPLPVAVYSLPGSDFSTLGRSHVTTRISVTASQYATIMTAPARD</sequence>